<accession>A0A5C5Y346</accession>
<evidence type="ECO:0000313" key="2">
    <source>
        <dbReference type="Proteomes" id="UP000317238"/>
    </source>
</evidence>
<dbReference type="Proteomes" id="UP000317238">
    <property type="component" value="Unassembled WGS sequence"/>
</dbReference>
<comment type="caution">
    <text evidence="1">The sequence shown here is derived from an EMBL/GenBank/DDBJ whole genome shotgun (WGS) entry which is preliminary data.</text>
</comment>
<organism evidence="1 2">
    <name type="scientific">Crateriforma conspicua</name>
    <dbReference type="NCBI Taxonomy" id="2527996"/>
    <lineage>
        <taxon>Bacteria</taxon>
        <taxon>Pseudomonadati</taxon>
        <taxon>Planctomycetota</taxon>
        <taxon>Planctomycetia</taxon>
        <taxon>Planctomycetales</taxon>
        <taxon>Planctomycetaceae</taxon>
        <taxon>Crateriforma</taxon>
    </lineage>
</organism>
<evidence type="ECO:0000313" key="1">
    <source>
        <dbReference type="EMBL" id="TWT69630.1"/>
    </source>
</evidence>
<sequence>MSESASTPEELVLAMSVDELQELLTDMGFEPTERLATSIRELVQHTGSLDASIVALHDAEVTRRAA</sequence>
<protein>
    <submittedName>
        <fullName evidence="1">Uncharacterized protein</fullName>
    </submittedName>
</protein>
<name>A0A5C5Y346_9PLAN</name>
<dbReference type="AlphaFoldDB" id="A0A5C5Y346"/>
<dbReference type="EMBL" id="SJPL01000001">
    <property type="protein sequence ID" value="TWT69630.1"/>
    <property type="molecule type" value="Genomic_DNA"/>
</dbReference>
<dbReference type="OrthoDB" id="9874755at2"/>
<keyword evidence="2" id="KW-1185">Reference proteome</keyword>
<proteinExistence type="predicted"/>
<reference evidence="1 2" key="1">
    <citation type="submission" date="2019-02" db="EMBL/GenBank/DDBJ databases">
        <title>Deep-cultivation of Planctomycetes and their phenomic and genomic characterization uncovers novel biology.</title>
        <authorList>
            <person name="Wiegand S."/>
            <person name="Jogler M."/>
            <person name="Boedeker C."/>
            <person name="Pinto D."/>
            <person name="Vollmers J."/>
            <person name="Rivas-Marin E."/>
            <person name="Kohn T."/>
            <person name="Peeters S.H."/>
            <person name="Heuer A."/>
            <person name="Rast P."/>
            <person name="Oberbeckmann S."/>
            <person name="Bunk B."/>
            <person name="Jeske O."/>
            <person name="Meyerdierks A."/>
            <person name="Storesund J.E."/>
            <person name="Kallscheuer N."/>
            <person name="Luecker S."/>
            <person name="Lage O.M."/>
            <person name="Pohl T."/>
            <person name="Merkel B.J."/>
            <person name="Hornburger P."/>
            <person name="Mueller R.-W."/>
            <person name="Bruemmer F."/>
            <person name="Labrenz M."/>
            <person name="Spormann A.M."/>
            <person name="Op Den Camp H."/>
            <person name="Overmann J."/>
            <person name="Amann R."/>
            <person name="Jetten M.S.M."/>
            <person name="Mascher T."/>
            <person name="Medema M.H."/>
            <person name="Devos D.P."/>
            <person name="Kaster A.-K."/>
            <person name="Ovreas L."/>
            <person name="Rohde M."/>
            <person name="Galperin M.Y."/>
            <person name="Jogler C."/>
        </authorList>
    </citation>
    <scope>NUCLEOTIDE SEQUENCE [LARGE SCALE GENOMIC DNA]</scope>
    <source>
        <strain evidence="1 2">Pan14r</strain>
    </source>
</reference>
<gene>
    <name evidence="1" type="ORF">Pan14r_19190</name>
</gene>
<dbReference type="RefSeq" id="WP_145299708.1">
    <property type="nucleotide sequence ID" value="NZ_CP036319.1"/>
</dbReference>